<sequence>MECTTHKNKSIVVDSIVSDFPLHKKAINTYYLSIKKIPKPNLTLTTLSLYATLQTIVFHSKDINAVFCSKFMELKRRIIYYLKDHVKLYCDMSPKEFAHELTKIDTDVKYLFSGDDSILINKHSHVEVDK</sequence>
<comment type="caution">
    <text evidence="2">The sequence shown here is derived from an EMBL/GenBank/DDBJ whole genome shotgun (WGS) entry which is preliminary data.</text>
</comment>
<evidence type="ECO:0000313" key="3">
    <source>
        <dbReference type="Proteomes" id="UP000078046"/>
    </source>
</evidence>
<reference evidence="2 3" key="1">
    <citation type="submission" date="2016-04" db="EMBL/GenBank/DDBJ databases">
        <title>The genome of Intoshia linei affirms orthonectids as highly simplified spiralians.</title>
        <authorList>
            <person name="Mikhailov K.V."/>
            <person name="Slusarev G.S."/>
            <person name="Nikitin M.A."/>
            <person name="Logacheva M.D."/>
            <person name="Penin A."/>
            <person name="Aleoshin V."/>
            <person name="Panchin Y.V."/>
        </authorList>
    </citation>
    <scope>NUCLEOTIDE SEQUENCE [LARGE SCALE GENOMIC DNA]</scope>
    <source>
        <strain evidence="2">Intl2013</strain>
        <tissue evidence="2">Whole animal</tissue>
    </source>
</reference>
<name>A0A177AYT3_9BILA</name>
<dbReference type="Proteomes" id="UP000078046">
    <property type="component" value="Unassembled WGS sequence"/>
</dbReference>
<protein>
    <recommendedName>
        <fullName evidence="1">RNA-dependent RNA polymerase alsuviricetes domain-containing protein</fullName>
    </recommendedName>
</protein>
<organism evidence="2 3">
    <name type="scientific">Intoshia linei</name>
    <dbReference type="NCBI Taxonomy" id="1819745"/>
    <lineage>
        <taxon>Eukaryota</taxon>
        <taxon>Metazoa</taxon>
        <taxon>Spiralia</taxon>
        <taxon>Lophotrochozoa</taxon>
        <taxon>Mesozoa</taxon>
        <taxon>Orthonectida</taxon>
        <taxon>Rhopaluridae</taxon>
        <taxon>Intoshia</taxon>
    </lineage>
</organism>
<evidence type="ECO:0000259" key="1">
    <source>
        <dbReference type="Pfam" id="PF00978"/>
    </source>
</evidence>
<feature type="domain" description="RNA-dependent RNA polymerase alsuviricetes" evidence="1">
    <location>
        <begin position="19"/>
        <end position="106"/>
    </location>
</feature>
<dbReference type="Pfam" id="PF00978">
    <property type="entry name" value="RdRP_2"/>
    <property type="match status" value="1"/>
</dbReference>
<dbReference type="OrthoDB" id="9995375at2759"/>
<evidence type="ECO:0000313" key="2">
    <source>
        <dbReference type="EMBL" id="OAF67165.1"/>
    </source>
</evidence>
<accession>A0A177AYT3</accession>
<dbReference type="AlphaFoldDB" id="A0A177AYT3"/>
<dbReference type="EMBL" id="LWCA01000731">
    <property type="protein sequence ID" value="OAF67165.1"/>
    <property type="molecule type" value="Genomic_DNA"/>
</dbReference>
<keyword evidence="3" id="KW-1185">Reference proteome</keyword>
<dbReference type="GO" id="GO:0003968">
    <property type="term" value="F:RNA-directed RNA polymerase activity"/>
    <property type="evidence" value="ECO:0007669"/>
    <property type="project" value="InterPro"/>
</dbReference>
<dbReference type="InterPro" id="IPR001788">
    <property type="entry name" value="RNA-dep_RNA_pol_alsuvir"/>
</dbReference>
<dbReference type="GO" id="GO:0006351">
    <property type="term" value="P:DNA-templated transcription"/>
    <property type="evidence" value="ECO:0007669"/>
    <property type="project" value="InterPro"/>
</dbReference>
<proteinExistence type="predicted"/>
<gene>
    <name evidence="2" type="ORF">A3Q56_05116</name>
</gene>
<dbReference type="GO" id="GO:0003723">
    <property type="term" value="F:RNA binding"/>
    <property type="evidence" value="ECO:0007669"/>
    <property type="project" value="InterPro"/>
</dbReference>